<dbReference type="AlphaFoldDB" id="A0A7I7U7Q6"/>
<organism evidence="1 2">
    <name type="scientific">Mycolicibacterium parafortuitum</name>
    <name type="common">Mycobacterium parafortuitum</name>
    <dbReference type="NCBI Taxonomy" id="39692"/>
    <lineage>
        <taxon>Bacteria</taxon>
        <taxon>Bacillati</taxon>
        <taxon>Actinomycetota</taxon>
        <taxon>Actinomycetes</taxon>
        <taxon>Mycobacteriales</taxon>
        <taxon>Mycobacteriaceae</taxon>
        <taxon>Mycolicibacterium</taxon>
    </lineage>
</organism>
<proteinExistence type="predicted"/>
<sequence>MAAQESHPDAVTDLPPRFHPGADDINGPDYLVTGNHWGRRVWTLSLHGQNIAVAYPARGRPDPHVPGGGVVQFAVDEGEFAMSSDLICPIRVHVSMPSAPAASRHKYVDHKYGYSPAGVALSSSMASRS</sequence>
<protein>
    <submittedName>
        <fullName evidence="1">Uncharacterized protein</fullName>
    </submittedName>
</protein>
<dbReference type="Proteomes" id="UP000466554">
    <property type="component" value="Chromosome"/>
</dbReference>
<evidence type="ECO:0000313" key="2">
    <source>
        <dbReference type="Proteomes" id="UP000466554"/>
    </source>
</evidence>
<gene>
    <name evidence="1" type="ORF">MPRF_42770</name>
</gene>
<name>A0A7I7U7Q6_MYCPF</name>
<evidence type="ECO:0000313" key="1">
    <source>
        <dbReference type="EMBL" id="BBY77378.1"/>
    </source>
</evidence>
<dbReference type="EMBL" id="AP022598">
    <property type="protein sequence ID" value="BBY77378.1"/>
    <property type="molecule type" value="Genomic_DNA"/>
</dbReference>
<accession>A0A7I7U7Q6</accession>
<reference evidence="1 2" key="1">
    <citation type="journal article" date="2019" name="Emerg. Microbes Infect.">
        <title>Comprehensive subspecies identification of 175 nontuberculous mycobacteria species based on 7547 genomic profiles.</title>
        <authorList>
            <person name="Matsumoto Y."/>
            <person name="Kinjo T."/>
            <person name="Motooka D."/>
            <person name="Nabeya D."/>
            <person name="Jung N."/>
            <person name="Uechi K."/>
            <person name="Horii T."/>
            <person name="Iida T."/>
            <person name="Fujita J."/>
            <person name="Nakamura S."/>
        </authorList>
    </citation>
    <scope>NUCLEOTIDE SEQUENCE [LARGE SCALE GENOMIC DNA]</scope>
    <source>
        <strain evidence="1 2">JCM 6367</strain>
    </source>
</reference>